<accession>A0A7W9VXH7</accession>
<dbReference type="InterPro" id="IPR043129">
    <property type="entry name" value="ATPase_NBD"/>
</dbReference>
<gene>
    <name evidence="3" type="ORF">HNR59_004112</name>
</gene>
<dbReference type="EMBL" id="JACHEU010000009">
    <property type="protein sequence ID" value="MBB6014716.1"/>
    <property type="molecule type" value="Genomic_DNA"/>
</dbReference>
<feature type="domain" description="Hydantoinase A/oxoprolinase" evidence="1">
    <location>
        <begin position="197"/>
        <end position="480"/>
    </location>
</feature>
<dbReference type="GO" id="GO:0047423">
    <property type="term" value="F:N-methylhydantoinase (ATP-hydrolyzing) activity"/>
    <property type="evidence" value="ECO:0007669"/>
    <property type="project" value="UniProtKB-EC"/>
</dbReference>
<name>A0A7W9VXH7_9HYPH</name>
<protein>
    <submittedName>
        <fullName evidence="3">N-methylhydantoinase A</fullName>
        <ecNumber evidence="3">3.5.2.14</ecNumber>
    </submittedName>
</protein>
<dbReference type="Pfam" id="PF01968">
    <property type="entry name" value="Hydantoinase_A"/>
    <property type="match status" value="1"/>
</dbReference>
<dbReference type="GO" id="GO:0006749">
    <property type="term" value="P:glutathione metabolic process"/>
    <property type="evidence" value="ECO:0007669"/>
    <property type="project" value="TreeGrafter"/>
</dbReference>
<dbReference type="AlphaFoldDB" id="A0A7W9VXH7"/>
<dbReference type="EC" id="3.5.2.14" evidence="3"/>
<evidence type="ECO:0000313" key="3">
    <source>
        <dbReference type="EMBL" id="MBB6014716.1"/>
    </source>
</evidence>
<evidence type="ECO:0000259" key="2">
    <source>
        <dbReference type="Pfam" id="PF05378"/>
    </source>
</evidence>
<sequence length="663" mass="70430">MQVGVEIGGTFTDLVWLRDDGTVVTGKVPSTPGQVEKAVLDAVRSVDAPLAGVKRFTHGSTIATNALLTRSGAVTGLLTTEGFRDIVEIGTHDRTGNIYTAFYEKPRPPLPRRLIREVPERIDASGKVLLPLDKEATWREVEGLLADGVTSIAICLMHGYRSPEHERLLRDLIAERAPQADVFTSHEVSPEFREYERTVTTVVNAFVGPVVKGYVERLNTSLADDGYGGALRLMQSNGGIMPAAAAGSNAVRMLLSGPAAGVRAAIWFARRNDISDILTLDMGGTSTDVAIAPRLEARIGSELVVDSLPIRTTAMDMATVGAGGGSIASIDTGGYLNVGPASAGAVPGPACYDRGGTLPTVTDAQVVAGLLRPERFFGGQMALRTDLAQAALSGLGIGTSPQAAADAVLQMVNSNMASAVRLISTARGIDPRDFTLVAFGGGGPLHGAMVADEVGMRRILVPWAPGIASAFGLLVADLIVDVVASKMELLSDTSLDEAAIEALQRLCEAEAARLDLAPGSYEIQAGLDLRYAGQGFELTLWRDMKPASASEIDAVFQEEHKRRYGYARPALKTQVVNLRARIIQRNDASLKTPVSPASPSRERKDILLNGKRWDAQFLARAVLGVGEFVDGPAVLEEQTSTTFVPPGWRCTCLPDGDLLLEKS</sequence>
<feature type="domain" description="Hydantoinase/oxoprolinase N-terminal" evidence="2">
    <location>
        <begin position="3"/>
        <end position="175"/>
    </location>
</feature>
<dbReference type="GO" id="GO:0005829">
    <property type="term" value="C:cytosol"/>
    <property type="evidence" value="ECO:0007669"/>
    <property type="project" value="TreeGrafter"/>
</dbReference>
<dbReference type="InterPro" id="IPR002821">
    <property type="entry name" value="Hydantoinase_A"/>
</dbReference>
<reference evidence="3 4" key="1">
    <citation type="submission" date="2020-08" db="EMBL/GenBank/DDBJ databases">
        <title>Genomic Encyclopedia of Type Strains, Phase IV (KMG-IV): sequencing the most valuable type-strain genomes for metagenomic binning, comparative biology and taxonomic classification.</title>
        <authorList>
            <person name="Goeker M."/>
        </authorList>
    </citation>
    <scope>NUCLEOTIDE SEQUENCE [LARGE SCALE GENOMIC DNA]</scope>
    <source>
        <strain evidence="3 4">DSM 11099</strain>
    </source>
</reference>
<dbReference type="PANTHER" id="PTHR11365:SF23">
    <property type="entry name" value="HYPOTHETICAL 5-OXOPROLINASE (EUROFUNG)-RELATED"/>
    <property type="match status" value="1"/>
</dbReference>
<dbReference type="PANTHER" id="PTHR11365">
    <property type="entry name" value="5-OXOPROLINASE RELATED"/>
    <property type="match status" value="1"/>
</dbReference>
<proteinExistence type="predicted"/>
<dbReference type="InterPro" id="IPR045079">
    <property type="entry name" value="Oxoprolinase-like"/>
</dbReference>
<dbReference type="RefSeq" id="WP_183833101.1">
    <property type="nucleotide sequence ID" value="NZ_JACHEU010000009.1"/>
</dbReference>
<evidence type="ECO:0000259" key="1">
    <source>
        <dbReference type="Pfam" id="PF01968"/>
    </source>
</evidence>
<dbReference type="InterPro" id="IPR008040">
    <property type="entry name" value="Hydant_A_N"/>
</dbReference>
<keyword evidence="4" id="KW-1185">Reference proteome</keyword>
<dbReference type="SUPFAM" id="SSF53067">
    <property type="entry name" value="Actin-like ATPase domain"/>
    <property type="match status" value="1"/>
</dbReference>
<dbReference type="Pfam" id="PF05378">
    <property type="entry name" value="Hydant_A_N"/>
    <property type="match status" value="1"/>
</dbReference>
<evidence type="ECO:0000313" key="4">
    <source>
        <dbReference type="Proteomes" id="UP000533306"/>
    </source>
</evidence>
<dbReference type="Proteomes" id="UP000533306">
    <property type="component" value="Unassembled WGS sequence"/>
</dbReference>
<organism evidence="3 4">
    <name type="scientific">Aquamicrobium lusatiense</name>
    <dbReference type="NCBI Taxonomy" id="89772"/>
    <lineage>
        <taxon>Bacteria</taxon>
        <taxon>Pseudomonadati</taxon>
        <taxon>Pseudomonadota</taxon>
        <taxon>Alphaproteobacteria</taxon>
        <taxon>Hyphomicrobiales</taxon>
        <taxon>Phyllobacteriaceae</taxon>
        <taxon>Aquamicrobium</taxon>
    </lineage>
</organism>
<keyword evidence="3" id="KW-0378">Hydrolase</keyword>
<comment type="caution">
    <text evidence="3">The sequence shown here is derived from an EMBL/GenBank/DDBJ whole genome shotgun (WGS) entry which is preliminary data.</text>
</comment>
<dbReference type="GO" id="GO:0017168">
    <property type="term" value="F:5-oxoprolinase (ATP-hydrolyzing) activity"/>
    <property type="evidence" value="ECO:0007669"/>
    <property type="project" value="TreeGrafter"/>
</dbReference>